<name>A0A4R8ZUN7_9MICO</name>
<dbReference type="RefSeq" id="WP_134520773.1">
    <property type="nucleotide sequence ID" value="NZ_SOHE01000074.1"/>
</dbReference>
<dbReference type="InterPro" id="IPR011009">
    <property type="entry name" value="Kinase-like_dom_sf"/>
</dbReference>
<sequence>MSASRAPSAPPILPGFEFLELLGSGGFADVFLYQQQMPRRRVAVKVLLAEQLRTGSADEFTAEANVMAMLSTHPSIVTIYEAGVSGDGRPYLAMEYCPKPNLQVRYRRERFDVGEALRIAIQVAGAVETSHRAGILHRDIKPANILVTEYNRPALTDFGISATTSDGEAAPMGMSIPWSPPESFMSPPRSGATSDVYALGATIYTLLAGRSPFQLPGASNTSADVMSRIGSYPLPGLGRADVPASLDAVFARAMSKTPTDRYASALDFARALQKVQIELAMSVTMIDVLDDAVEAPDDRNDDDGLTRVRNIVSIDPEAPRTAPQAATTSRPLATTPWPTAATAVPGAERDLDETVPPGGLNFTRGPAAQRAALDDTYRRPISPPVPDTSETEGPRRRRWLTPVILGGLLLVVGGGVTAAVLLGGTAPDSPDTATEVAAPVDAVAEVAVPNVSELVATVSGTDVAFTWANPTPETGDLYLWRVVETGQDNTVASVAEPSVTVPASASGTTCIEVSLRRDDGRSSADSVLGCTP</sequence>
<dbReference type="GO" id="GO:0004674">
    <property type="term" value="F:protein serine/threonine kinase activity"/>
    <property type="evidence" value="ECO:0007669"/>
    <property type="project" value="UniProtKB-KW"/>
</dbReference>
<dbReference type="SUPFAM" id="SSF56112">
    <property type="entry name" value="Protein kinase-like (PK-like)"/>
    <property type="match status" value="1"/>
</dbReference>
<evidence type="ECO:0000256" key="3">
    <source>
        <dbReference type="ARBA" id="ARBA00022679"/>
    </source>
</evidence>
<dbReference type="InterPro" id="IPR008271">
    <property type="entry name" value="Ser/Thr_kinase_AS"/>
</dbReference>
<dbReference type="CDD" id="cd14014">
    <property type="entry name" value="STKc_PknB_like"/>
    <property type="match status" value="1"/>
</dbReference>
<dbReference type="Proteomes" id="UP000297447">
    <property type="component" value="Unassembled WGS sequence"/>
</dbReference>
<keyword evidence="2 10" id="KW-0723">Serine/threonine-protein kinase</keyword>
<evidence type="ECO:0000256" key="1">
    <source>
        <dbReference type="ARBA" id="ARBA00012513"/>
    </source>
</evidence>
<feature type="binding site" evidence="7">
    <location>
        <position position="45"/>
    </location>
    <ligand>
        <name>ATP</name>
        <dbReference type="ChEBI" id="CHEBI:30616"/>
    </ligand>
</feature>
<dbReference type="PROSITE" id="PS50011">
    <property type="entry name" value="PROTEIN_KINASE_DOM"/>
    <property type="match status" value="1"/>
</dbReference>
<proteinExistence type="predicted"/>
<dbReference type="PANTHER" id="PTHR43289:SF6">
    <property type="entry name" value="SERINE_THREONINE-PROTEIN KINASE NEKL-3"/>
    <property type="match status" value="1"/>
</dbReference>
<dbReference type="EMBL" id="SOHE01000074">
    <property type="protein sequence ID" value="TFD46345.1"/>
    <property type="molecule type" value="Genomic_DNA"/>
</dbReference>
<evidence type="ECO:0000259" key="9">
    <source>
        <dbReference type="PROSITE" id="PS50011"/>
    </source>
</evidence>
<dbReference type="PROSITE" id="PS00108">
    <property type="entry name" value="PROTEIN_KINASE_ST"/>
    <property type="match status" value="1"/>
</dbReference>
<keyword evidence="11" id="KW-1185">Reference proteome</keyword>
<keyword evidence="4 7" id="KW-0547">Nucleotide-binding</keyword>
<dbReference type="SMART" id="SM00220">
    <property type="entry name" value="S_TKc"/>
    <property type="match status" value="1"/>
</dbReference>
<evidence type="ECO:0000256" key="8">
    <source>
        <dbReference type="SAM" id="MobiDB-lite"/>
    </source>
</evidence>
<keyword evidence="5 10" id="KW-0418">Kinase</keyword>
<dbReference type="Gene3D" id="1.10.510.10">
    <property type="entry name" value="Transferase(Phosphotransferase) domain 1"/>
    <property type="match status" value="1"/>
</dbReference>
<comment type="caution">
    <text evidence="10">The sequence shown here is derived from an EMBL/GenBank/DDBJ whole genome shotgun (WGS) entry which is preliminary data.</text>
</comment>
<dbReference type="Pfam" id="PF00069">
    <property type="entry name" value="Pkinase"/>
    <property type="match status" value="1"/>
</dbReference>
<dbReference type="PROSITE" id="PS00107">
    <property type="entry name" value="PROTEIN_KINASE_ATP"/>
    <property type="match status" value="1"/>
</dbReference>
<evidence type="ECO:0000313" key="11">
    <source>
        <dbReference type="Proteomes" id="UP000297447"/>
    </source>
</evidence>
<dbReference type="InterPro" id="IPR017441">
    <property type="entry name" value="Protein_kinase_ATP_BS"/>
</dbReference>
<dbReference type="EC" id="2.7.11.1" evidence="1"/>
<evidence type="ECO:0000256" key="5">
    <source>
        <dbReference type="ARBA" id="ARBA00022777"/>
    </source>
</evidence>
<protein>
    <recommendedName>
        <fullName evidence="1">non-specific serine/threonine protein kinase</fullName>
        <ecNumber evidence="1">2.7.11.1</ecNumber>
    </recommendedName>
</protein>
<dbReference type="AlphaFoldDB" id="A0A4R8ZUN7"/>
<feature type="region of interest" description="Disordered" evidence="8">
    <location>
        <begin position="295"/>
        <end position="337"/>
    </location>
</feature>
<feature type="compositionally biased region" description="Basic and acidic residues" evidence="8">
    <location>
        <begin position="296"/>
        <end position="306"/>
    </location>
</feature>
<accession>A0A4R8ZUN7</accession>
<dbReference type="OrthoDB" id="9762169at2"/>
<feature type="domain" description="Protein kinase" evidence="9">
    <location>
        <begin position="16"/>
        <end position="279"/>
    </location>
</feature>
<evidence type="ECO:0000256" key="7">
    <source>
        <dbReference type="PROSITE-ProRule" id="PRU10141"/>
    </source>
</evidence>
<evidence type="ECO:0000256" key="6">
    <source>
        <dbReference type="ARBA" id="ARBA00022840"/>
    </source>
</evidence>
<evidence type="ECO:0000313" key="10">
    <source>
        <dbReference type="EMBL" id="TFD46345.1"/>
    </source>
</evidence>
<dbReference type="InterPro" id="IPR000719">
    <property type="entry name" value="Prot_kinase_dom"/>
</dbReference>
<evidence type="ECO:0000256" key="4">
    <source>
        <dbReference type="ARBA" id="ARBA00022741"/>
    </source>
</evidence>
<dbReference type="GO" id="GO:0005524">
    <property type="term" value="F:ATP binding"/>
    <property type="evidence" value="ECO:0007669"/>
    <property type="project" value="UniProtKB-UniRule"/>
</dbReference>
<dbReference type="PANTHER" id="PTHR43289">
    <property type="entry name" value="MITOGEN-ACTIVATED PROTEIN KINASE KINASE KINASE 20-RELATED"/>
    <property type="match status" value="1"/>
</dbReference>
<organism evidence="10 11">
    <name type="scientific">Cryobacterium frigoriphilum</name>
    <dbReference type="NCBI Taxonomy" id="1259150"/>
    <lineage>
        <taxon>Bacteria</taxon>
        <taxon>Bacillati</taxon>
        <taxon>Actinomycetota</taxon>
        <taxon>Actinomycetes</taxon>
        <taxon>Micrococcales</taxon>
        <taxon>Microbacteriaceae</taxon>
        <taxon>Cryobacterium</taxon>
    </lineage>
</organism>
<keyword evidence="6 7" id="KW-0067">ATP-binding</keyword>
<reference evidence="10 11" key="1">
    <citation type="submission" date="2019-03" db="EMBL/GenBank/DDBJ databases">
        <title>Genomics of glacier-inhabiting Cryobacterium strains.</title>
        <authorList>
            <person name="Liu Q."/>
            <person name="Xin Y.-H."/>
        </authorList>
    </citation>
    <scope>NUCLEOTIDE SEQUENCE [LARGE SCALE GENOMIC DNA]</scope>
    <source>
        <strain evidence="10 11">Hh14</strain>
    </source>
</reference>
<gene>
    <name evidence="10" type="ORF">E3T55_17175</name>
</gene>
<keyword evidence="3" id="KW-0808">Transferase</keyword>
<evidence type="ECO:0000256" key="2">
    <source>
        <dbReference type="ARBA" id="ARBA00022527"/>
    </source>
</evidence>